<dbReference type="RefSeq" id="WP_344165263.1">
    <property type="nucleotide sequence ID" value="NZ_BAAAPC010000026.1"/>
</dbReference>
<comment type="caution">
    <text evidence="2">The sequence shown here is derived from an EMBL/GenBank/DDBJ whole genome shotgun (WGS) entry which is preliminary data.</text>
</comment>
<accession>A0ABN2TNH7</accession>
<evidence type="ECO:0000313" key="2">
    <source>
        <dbReference type="EMBL" id="GAA2013471.1"/>
    </source>
</evidence>
<protein>
    <submittedName>
        <fullName evidence="2">ScbA/BarX family gamma-butyrolactone biosynthesis protein</fullName>
    </submittedName>
</protein>
<reference evidence="2 3" key="1">
    <citation type="journal article" date="2019" name="Int. J. Syst. Evol. Microbiol.">
        <title>The Global Catalogue of Microorganisms (GCM) 10K type strain sequencing project: providing services to taxonomists for standard genome sequencing and annotation.</title>
        <authorList>
            <consortium name="The Broad Institute Genomics Platform"/>
            <consortium name="The Broad Institute Genome Sequencing Center for Infectious Disease"/>
            <person name="Wu L."/>
            <person name="Ma J."/>
        </authorList>
    </citation>
    <scope>NUCLEOTIDE SEQUENCE [LARGE SCALE GENOMIC DNA]</scope>
    <source>
        <strain evidence="2 3">JCM 15313</strain>
    </source>
</reference>
<gene>
    <name evidence="2" type="ORF">GCM10009799_47270</name>
</gene>
<evidence type="ECO:0000313" key="3">
    <source>
        <dbReference type="Proteomes" id="UP001501585"/>
    </source>
</evidence>
<dbReference type="InterPro" id="IPR047757">
    <property type="entry name" value="AfsA-like"/>
</dbReference>
<dbReference type="InterPro" id="IPR005509">
    <property type="entry name" value="AfsA_hotdog_dom"/>
</dbReference>
<dbReference type="Pfam" id="PF03756">
    <property type="entry name" value="AfsA"/>
    <property type="match status" value="2"/>
</dbReference>
<feature type="domain" description="A-factor biosynthesis hotdog" evidence="1">
    <location>
        <begin position="203"/>
        <end position="328"/>
    </location>
</feature>
<organism evidence="2 3">
    <name type="scientific">Nocardiopsis rhodophaea</name>
    <dbReference type="NCBI Taxonomy" id="280238"/>
    <lineage>
        <taxon>Bacteria</taxon>
        <taxon>Bacillati</taxon>
        <taxon>Actinomycetota</taxon>
        <taxon>Actinomycetes</taxon>
        <taxon>Streptosporangiales</taxon>
        <taxon>Nocardiopsidaceae</taxon>
        <taxon>Nocardiopsis</taxon>
    </lineage>
</organism>
<feature type="domain" description="A-factor biosynthesis hotdog" evidence="1">
    <location>
        <begin position="27"/>
        <end position="163"/>
    </location>
</feature>
<evidence type="ECO:0000259" key="1">
    <source>
        <dbReference type="Pfam" id="PF03756"/>
    </source>
</evidence>
<dbReference type="Proteomes" id="UP001501585">
    <property type="component" value="Unassembled WGS sequence"/>
</dbReference>
<dbReference type="NCBIfam" id="NF041195">
    <property type="entry name" value="ScbA_BarX_GamBu"/>
    <property type="match status" value="1"/>
</dbReference>
<name>A0ABN2TNH7_9ACTN</name>
<keyword evidence="3" id="KW-1185">Reference proteome</keyword>
<dbReference type="EMBL" id="BAAAPC010000026">
    <property type="protein sequence ID" value="GAA2013471.1"/>
    <property type="molecule type" value="Genomic_DNA"/>
</dbReference>
<proteinExistence type="predicted"/>
<sequence length="333" mass="36320">MTIAVEADRAPDVLPQLNFDHTVPKNLVHRRALSEVFLTDSSLIDESRFVAAAQLPPSHAYYTDHTTPDTVDPLLLLECCRQAETHAVHAHFGAPMGTKFVLQEWSMDLPGLASMKPAPGPTPAVISVDTHDARWLGGELRGLAYRMRIRVGEEYVGEARMRVKYVADDVYAMLRGRRDDGPLPTSDAYRASAAPGLCEPGRVGRRHEENVILLDPVADERGVQARLRVAGGHPSLFDHAQDHVPGMVLMEAGRQISLLAAEEVMGVPAGSWRVSRLDASFGAYAELDAPLTVRASRPGRPERETGFTARVTFEQDERAVATAVFTGTRGEGG</sequence>